<feature type="non-terminal residue" evidence="2">
    <location>
        <position position="119"/>
    </location>
</feature>
<reference evidence="2 3" key="1">
    <citation type="submission" date="2024-11" db="EMBL/GenBank/DDBJ databases">
        <title>Adaptive evolution of stress response genes in parasites aligns with host niche diversity.</title>
        <authorList>
            <person name="Hahn C."/>
            <person name="Resl P."/>
        </authorList>
    </citation>
    <scope>NUCLEOTIDE SEQUENCE [LARGE SCALE GENOMIC DNA]</scope>
    <source>
        <strain evidence="2">EGGRZ-B1_66</strain>
        <tissue evidence="2">Body</tissue>
    </source>
</reference>
<keyword evidence="1" id="KW-1133">Transmembrane helix</keyword>
<protein>
    <recommendedName>
        <fullName evidence="4">Major facilitator superfamily (MFS) profile domain-containing protein</fullName>
    </recommendedName>
</protein>
<name>A0ABD2PRF3_9PLAT</name>
<evidence type="ECO:0000313" key="3">
    <source>
        <dbReference type="Proteomes" id="UP001626550"/>
    </source>
</evidence>
<accession>A0ABD2PRF3</accession>
<feature type="transmembrane region" description="Helical" evidence="1">
    <location>
        <begin position="42"/>
        <end position="59"/>
    </location>
</feature>
<feature type="non-terminal residue" evidence="2">
    <location>
        <position position="1"/>
    </location>
</feature>
<dbReference type="AlphaFoldDB" id="A0ABD2PRF3"/>
<comment type="caution">
    <text evidence="2">The sequence shown here is derived from an EMBL/GenBank/DDBJ whole genome shotgun (WGS) entry which is preliminary data.</text>
</comment>
<keyword evidence="1" id="KW-0472">Membrane</keyword>
<evidence type="ECO:0000256" key="1">
    <source>
        <dbReference type="SAM" id="Phobius"/>
    </source>
</evidence>
<feature type="transmembrane region" description="Helical" evidence="1">
    <location>
        <begin position="7"/>
        <end position="30"/>
    </location>
</feature>
<keyword evidence="3" id="KW-1185">Reference proteome</keyword>
<dbReference type="SUPFAM" id="SSF103473">
    <property type="entry name" value="MFS general substrate transporter"/>
    <property type="match status" value="1"/>
</dbReference>
<dbReference type="EMBL" id="JBJKFK010003267">
    <property type="protein sequence ID" value="KAL3310073.1"/>
    <property type="molecule type" value="Genomic_DNA"/>
</dbReference>
<evidence type="ECO:0008006" key="4">
    <source>
        <dbReference type="Google" id="ProtNLM"/>
    </source>
</evidence>
<proteinExistence type="predicted"/>
<keyword evidence="1" id="KW-0812">Transmembrane</keyword>
<evidence type="ECO:0000313" key="2">
    <source>
        <dbReference type="EMBL" id="KAL3310073.1"/>
    </source>
</evidence>
<organism evidence="2 3">
    <name type="scientific">Cichlidogyrus casuarinus</name>
    <dbReference type="NCBI Taxonomy" id="1844966"/>
    <lineage>
        <taxon>Eukaryota</taxon>
        <taxon>Metazoa</taxon>
        <taxon>Spiralia</taxon>
        <taxon>Lophotrochozoa</taxon>
        <taxon>Platyhelminthes</taxon>
        <taxon>Monogenea</taxon>
        <taxon>Monopisthocotylea</taxon>
        <taxon>Dactylogyridea</taxon>
        <taxon>Ancyrocephalidae</taxon>
        <taxon>Cichlidogyrus</taxon>
    </lineage>
</organism>
<sequence>NYQFDKLRGLASGIGMSGAGFGYLIVPLLVQNVLQRFDWRTSLLVNLIVCALAAIARWAPKDGGIFNYVLNDKTDWPKAIKDIFTSNHINHSLIDAMPVDKLGGESALEKILGTKRMIL</sequence>
<dbReference type="Proteomes" id="UP001626550">
    <property type="component" value="Unassembled WGS sequence"/>
</dbReference>
<gene>
    <name evidence="2" type="ORF">Ciccas_011367</name>
</gene>
<dbReference type="InterPro" id="IPR036259">
    <property type="entry name" value="MFS_trans_sf"/>
</dbReference>
<dbReference type="Gene3D" id="1.20.1250.20">
    <property type="entry name" value="MFS general substrate transporter like domains"/>
    <property type="match status" value="1"/>
</dbReference>